<evidence type="ECO:0000256" key="5">
    <source>
        <dbReference type="ARBA" id="ARBA00022692"/>
    </source>
</evidence>
<dbReference type="HAMAP" id="MF_01458">
    <property type="entry name" value="FtsH"/>
    <property type="match status" value="1"/>
</dbReference>
<dbReference type="PANTHER" id="PTHR23076:SF97">
    <property type="entry name" value="ATP-DEPENDENT ZINC METALLOPROTEASE YME1L1"/>
    <property type="match status" value="1"/>
</dbReference>
<dbReference type="FunFam" id="1.20.58.760:FF:000001">
    <property type="entry name" value="ATP-dependent zinc metalloprotease FtsH"/>
    <property type="match status" value="1"/>
</dbReference>
<keyword evidence="9 15" id="KW-0862">Zinc</keyword>
<evidence type="ECO:0000256" key="11">
    <source>
        <dbReference type="ARBA" id="ARBA00022989"/>
    </source>
</evidence>
<evidence type="ECO:0000256" key="16">
    <source>
        <dbReference type="RuleBase" id="RU003651"/>
    </source>
</evidence>
<dbReference type="GO" id="GO:0030163">
    <property type="term" value="P:protein catabolic process"/>
    <property type="evidence" value="ECO:0007669"/>
    <property type="project" value="UniProtKB-UniRule"/>
</dbReference>
<comment type="subcellular location">
    <subcellularLocation>
        <location evidence="15">Cell membrane</location>
        <topology evidence="15">Multi-pass membrane protein</topology>
        <orientation evidence="15">Cytoplasmic side</orientation>
    </subcellularLocation>
    <subcellularLocation>
        <location evidence="1">Membrane</location>
    </subcellularLocation>
</comment>
<reference evidence="19 20" key="1">
    <citation type="submission" date="2019-06" db="EMBL/GenBank/DDBJ databases">
        <title>Sequencing the genomes of 1000 actinobacteria strains.</title>
        <authorList>
            <person name="Klenk H.-P."/>
        </authorList>
    </citation>
    <scope>NUCLEOTIDE SEQUENCE [LARGE SCALE GENOMIC DNA]</scope>
    <source>
        <strain evidence="19 20">DSM 102200</strain>
    </source>
</reference>
<dbReference type="NCBIfam" id="TIGR01241">
    <property type="entry name" value="FtsH_fam"/>
    <property type="match status" value="1"/>
</dbReference>
<dbReference type="OrthoDB" id="9809379at2"/>
<dbReference type="InterPro" id="IPR041569">
    <property type="entry name" value="AAA_lid_3"/>
</dbReference>
<dbReference type="GO" id="GO:0016887">
    <property type="term" value="F:ATP hydrolysis activity"/>
    <property type="evidence" value="ECO:0007669"/>
    <property type="project" value="UniProtKB-UniRule"/>
</dbReference>
<keyword evidence="19" id="KW-0131">Cell cycle</keyword>
<dbReference type="InterPro" id="IPR003959">
    <property type="entry name" value="ATPase_AAA_core"/>
</dbReference>
<keyword evidence="3 15" id="KW-1003">Cell membrane</keyword>
<dbReference type="AlphaFoldDB" id="A0A543CJC5"/>
<comment type="function">
    <text evidence="15">Acts as a processive, ATP-dependent zinc metallopeptidase for both cytoplasmic and membrane proteins. Plays a role in the quality control of integral membrane proteins.</text>
</comment>
<gene>
    <name evidence="15" type="primary">ftsH</name>
    <name evidence="19" type="ORF">FB559_2751</name>
</gene>
<dbReference type="EMBL" id="VFOZ01000001">
    <property type="protein sequence ID" value="TQL97175.1"/>
    <property type="molecule type" value="Genomic_DNA"/>
</dbReference>
<dbReference type="InterPro" id="IPR037219">
    <property type="entry name" value="Peptidase_M41-like"/>
</dbReference>
<evidence type="ECO:0000256" key="3">
    <source>
        <dbReference type="ARBA" id="ARBA00022475"/>
    </source>
</evidence>
<dbReference type="InterPro" id="IPR003593">
    <property type="entry name" value="AAA+_ATPase"/>
</dbReference>
<dbReference type="GO" id="GO:0051301">
    <property type="term" value="P:cell division"/>
    <property type="evidence" value="ECO:0007669"/>
    <property type="project" value="UniProtKB-KW"/>
</dbReference>
<keyword evidence="20" id="KW-1185">Reference proteome</keyword>
<dbReference type="GO" id="GO:0008270">
    <property type="term" value="F:zinc ion binding"/>
    <property type="evidence" value="ECO:0007669"/>
    <property type="project" value="UniProtKB-UniRule"/>
</dbReference>
<evidence type="ECO:0000256" key="2">
    <source>
        <dbReference type="ARBA" id="ARBA00010044"/>
    </source>
</evidence>
<dbReference type="GO" id="GO:0004222">
    <property type="term" value="F:metalloendopeptidase activity"/>
    <property type="evidence" value="ECO:0007669"/>
    <property type="project" value="InterPro"/>
</dbReference>
<evidence type="ECO:0000259" key="18">
    <source>
        <dbReference type="SMART" id="SM00382"/>
    </source>
</evidence>
<feature type="binding site" evidence="15">
    <location>
        <begin position="225"/>
        <end position="232"/>
    </location>
    <ligand>
        <name>ATP</name>
        <dbReference type="ChEBI" id="CHEBI:30616"/>
    </ligand>
</feature>
<dbReference type="Gene3D" id="3.30.720.210">
    <property type="match status" value="1"/>
</dbReference>
<organism evidence="19 20">
    <name type="scientific">Actinoallomurus bryophytorum</name>
    <dbReference type="NCBI Taxonomy" id="1490222"/>
    <lineage>
        <taxon>Bacteria</taxon>
        <taxon>Bacillati</taxon>
        <taxon>Actinomycetota</taxon>
        <taxon>Actinomycetes</taxon>
        <taxon>Streptosporangiales</taxon>
        <taxon>Thermomonosporaceae</taxon>
        <taxon>Actinoallomurus</taxon>
    </lineage>
</organism>
<dbReference type="SMART" id="SM00382">
    <property type="entry name" value="AAA"/>
    <property type="match status" value="1"/>
</dbReference>
<keyword evidence="8 15" id="KW-0378">Hydrolase</keyword>
<dbReference type="RefSeq" id="WP_141955941.1">
    <property type="nucleotide sequence ID" value="NZ_VFOZ01000001.1"/>
</dbReference>
<feature type="compositionally biased region" description="Polar residues" evidence="17">
    <location>
        <begin position="641"/>
        <end position="656"/>
    </location>
</feature>
<comment type="subunit">
    <text evidence="15">Homohexamer.</text>
</comment>
<feature type="transmembrane region" description="Helical" evidence="15">
    <location>
        <begin position="130"/>
        <end position="150"/>
    </location>
</feature>
<dbReference type="SUPFAM" id="SSF140990">
    <property type="entry name" value="FtsH protease domain-like"/>
    <property type="match status" value="1"/>
</dbReference>
<dbReference type="InterPro" id="IPR003960">
    <property type="entry name" value="ATPase_AAA_CS"/>
</dbReference>
<dbReference type="Gene3D" id="3.40.50.300">
    <property type="entry name" value="P-loop containing nucleotide triphosphate hydrolases"/>
    <property type="match status" value="1"/>
</dbReference>
<proteinExistence type="inferred from homology"/>
<dbReference type="EC" id="3.4.24.-" evidence="15"/>
<dbReference type="FunFam" id="3.40.50.300:FF:000001">
    <property type="entry name" value="ATP-dependent zinc metalloprotease FtsH"/>
    <property type="match status" value="1"/>
</dbReference>
<dbReference type="Pfam" id="PF00004">
    <property type="entry name" value="AAA"/>
    <property type="match status" value="1"/>
</dbReference>
<feature type="binding site" evidence="15">
    <location>
        <position position="447"/>
    </location>
    <ligand>
        <name>Zn(2+)</name>
        <dbReference type="ChEBI" id="CHEBI:29105"/>
        <note>catalytic</note>
    </ligand>
</feature>
<evidence type="ECO:0000256" key="8">
    <source>
        <dbReference type="ARBA" id="ARBA00022801"/>
    </source>
</evidence>
<evidence type="ECO:0000256" key="14">
    <source>
        <dbReference type="ARBA" id="ARBA00061570"/>
    </source>
</evidence>
<dbReference type="Pfam" id="PF17862">
    <property type="entry name" value="AAA_lid_3"/>
    <property type="match status" value="1"/>
</dbReference>
<keyword evidence="10 15" id="KW-0067">ATP-binding</keyword>
<comment type="cofactor">
    <cofactor evidence="15">
        <name>Zn(2+)</name>
        <dbReference type="ChEBI" id="CHEBI:29105"/>
    </cofactor>
    <text evidence="15">Binds 1 zinc ion per subunit.</text>
</comment>
<keyword evidence="11 15" id="KW-1133">Transmembrane helix</keyword>
<feature type="transmembrane region" description="Helical" evidence="15">
    <location>
        <begin position="33"/>
        <end position="52"/>
    </location>
</feature>
<dbReference type="Gene3D" id="1.10.8.60">
    <property type="match status" value="1"/>
</dbReference>
<dbReference type="Pfam" id="PF06480">
    <property type="entry name" value="FtsH_ext"/>
    <property type="match status" value="1"/>
</dbReference>
<evidence type="ECO:0000313" key="19">
    <source>
        <dbReference type="EMBL" id="TQL97175.1"/>
    </source>
</evidence>
<keyword evidence="19" id="KW-0132">Cell division</keyword>
<feature type="compositionally biased region" description="Pro residues" evidence="17">
    <location>
        <begin position="12"/>
        <end position="26"/>
    </location>
</feature>
<keyword evidence="12 15" id="KW-0482">Metalloprotease</keyword>
<feature type="active site" evidence="15">
    <location>
        <position position="448"/>
    </location>
</feature>
<dbReference type="GO" id="GO:0006508">
    <property type="term" value="P:proteolysis"/>
    <property type="evidence" value="ECO:0007669"/>
    <property type="project" value="UniProtKB-KW"/>
</dbReference>
<dbReference type="PROSITE" id="PS00674">
    <property type="entry name" value="AAA"/>
    <property type="match status" value="1"/>
</dbReference>
<evidence type="ECO:0000313" key="20">
    <source>
        <dbReference type="Proteomes" id="UP000316096"/>
    </source>
</evidence>
<comment type="similarity">
    <text evidence="14 15">In the central section; belongs to the AAA ATPase family.</text>
</comment>
<evidence type="ECO:0000256" key="13">
    <source>
        <dbReference type="ARBA" id="ARBA00023136"/>
    </source>
</evidence>
<evidence type="ECO:0000256" key="10">
    <source>
        <dbReference type="ARBA" id="ARBA00022840"/>
    </source>
</evidence>
<evidence type="ECO:0000256" key="15">
    <source>
        <dbReference type="HAMAP-Rule" id="MF_01458"/>
    </source>
</evidence>
<sequence>MSVAHRTASARPGPPKEPVPPPAPPSPPGWRRWILPLGVALAFVAILFFNPLTKKTSAQNFSYTAFVTEVTTDKVSTATITSTGSVSGKLRGGVAYTSQIPTALGDDALSALLVQHKVQVRGTGPAKSSVLSVLLSLLPFLFIIGVFVWIGRRGARQMGGIGGIMGVGKSKAKVYDEERPSTHFADIAGYEGSKAEVMEVVDFLKHPKRYARAGAVGPKGVLMVGPPGTGKTLLARAVAGEAGVPFFALSGSSFVEMFVGVGASRVRDLFAEARKRAPAIIFIDEIDAIGGRRGPGGFGSNDEREQTLNQLLSDMDGFEPGASVVVMAATNRAEILDAALLRPGRFDRTVEIPLPNRVERTAILAIHGKGKTLAPDVDLDVISRGTPGFSGADLANLVNEAAINAVRDDRSVLSAADFDAARDRLLIGRRDASNALLPEEKHAVAVHEAGHALVAVLSPRADPVAKVTILPRGAALGVTEQLPESERHLYPESHLTDSLAIRLGGRAAEIVVLTEPSTGAANDLLSATELATRMVREWGFSAAVGPISYGPEGPSRDNPFAGRPYAEETQRSIDQEVARLLREAEATATRLISEHLDALHRVIDLLLERETIDGSDLATAIGVPGHVDGYERPSTPRAAAMTSTRTETDGTGNIRN</sequence>
<protein>
    <recommendedName>
        <fullName evidence="15">ATP-dependent zinc metalloprotease FtsH</fullName>
        <ecNumber evidence="15">3.4.24.-</ecNumber>
    </recommendedName>
</protein>
<keyword evidence="6 15" id="KW-0479">Metal-binding</keyword>
<dbReference type="InterPro" id="IPR000642">
    <property type="entry name" value="Peptidase_M41"/>
</dbReference>
<evidence type="ECO:0000256" key="12">
    <source>
        <dbReference type="ARBA" id="ARBA00023049"/>
    </source>
</evidence>
<feature type="binding site" evidence="15">
    <location>
        <position position="523"/>
    </location>
    <ligand>
        <name>Zn(2+)</name>
        <dbReference type="ChEBI" id="CHEBI:29105"/>
        <note>catalytic</note>
    </ligand>
</feature>
<evidence type="ECO:0000256" key="6">
    <source>
        <dbReference type="ARBA" id="ARBA00022723"/>
    </source>
</evidence>
<dbReference type="Pfam" id="PF01434">
    <property type="entry name" value="Peptidase_M41"/>
    <property type="match status" value="1"/>
</dbReference>
<dbReference type="GO" id="GO:0005886">
    <property type="term" value="C:plasma membrane"/>
    <property type="evidence" value="ECO:0007669"/>
    <property type="project" value="UniProtKB-SubCell"/>
</dbReference>
<feature type="domain" description="AAA+ ATPase" evidence="18">
    <location>
        <begin position="217"/>
        <end position="356"/>
    </location>
</feature>
<dbReference type="Gene3D" id="1.20.58.760">
    <property type="entry name" value="Peptidase M41"/>
    <property type="match status" value="1"/>
</dbReference>
<keyword evidence="7 15" id="KW-0547">Nucleotide-binding</keyword>
<dbReference type="Proteomes" id="UP000316096">
    <property type="component" value="Unassembled WGS sequence"/>
</dbReference>
<name>A0A543CJC5_9ACTN</name>
<evidence type="ECO:0000256" key="4">
    <source>
        <dbReference type="ARBA" id="ARBA00022670"/>
    </source>
</evidence>
<dbReference type="PANTHER" id="PTHR23076">
    <property type="entry name" value="METALLOPROTEASE M41 FTSH"/>
    <property type="match status" value="1"/>
</dbReference>
<dbReference type="FunFam" id="1.10.8.60:FF:000001">
    <property type="entry name" value="ATP-dependent zinc metalloprotease FtsH"/>
    <property type="match status" value="1"/>
</dbReference>
<dbReference type="SUPFAM" id="SSF52540">
    <property type="entry name" value="P-loop containing nucleoside triphosphate hydrolases"/>
    <property type="match status" value="1"/>
</dbReference>
<accession>A0A543CJC5</accession>
<comment type="caution">
    <text evidence="19">The sequence shown here is derived from an EMBL/GenBank/DDBJ whole genome shotgun (WGS) entry which is preliminary data.</text>
</comment>
<feature type="region of interest" description="Disordered" evidence="17">
    <location>
        <begin position="1"/>
        <end position="26"/>
    </location>
</feature>
<comment type="similarity">
    <text evidence="2 15">In the C-terminal section; belongs to the peptidase M41 family.</text>
</comment>
<comment type="similarity">
    <text evidence="16">Belongs to the AAA ATPase family.</text>
</comment>
<feature type="binding site" evidence="15">
    <location>
        <position position="451"/>
    </location>
    <ligand>
        <name>Zn(2+)</name>
        <dbReference type="ChEBI" id="CHEBI:29105"/>
        <note>catalytic</note>
    </ligand>
</feature>
<evidence type="ECO:0000256" key="9">
    <source>
        <dbReference type="ARBA" id="ARBA00022833"/>
    </source>
</evidence>
<evidence type="ECO:0000256" key="17">
    <source>
        <dbReference type="SAM" id="MobiDB-lite"/>
    </source>
</evidence>
<feature type="region of interest" description="Disordered" evidence="17">
    <location>
        <begin position="628"/>
        <end position="656"/>
    </location>
</feature>
<dbReference type="GO" id="GO:0004176">
    <property type="term" value="F:ATP-dependent peptidase activity"/>
    <property type="evidence" value="ECO:0007669"/>
    <property type="project" value="InterPro"/>
</dbReference>
<evidence type="ECO:0000256" key="7">
    <source>
        <dbReference type="ARBA" id="ARBA00022741"/>
    </source>
</evidence>
<dbReference type="CDD" id="cd19501">
    <property type="entry name" value="RecA-like_FtsH"/>
    <property type="match status" value="1"/>
</dbReference>
<keyword evidence="4 15" id="KW-0645">Protease</keyword>
<evidence type="ECO:0000256" key="1">
    <source>
        <dbReference type="ARBA" id="ARBA00004370"/>
    </source>
</evidence>
<keyword evidence="5 15" id="KW-0812">Transmembrane</keyword>
<dbReference type="GO" id="GO:0005524">
    <property type="term" value="F:ATP binding"/>
    <property type="evidence" value="ECO:0007669"/>
    <property type="project" value="UniProtKB-UniRule"/>
</dbReference>
<keyword evidence="13 15" id="KW-0472">Membrane</keyword>
<dbReference type="InterPro" id="IPR011546">
    <property type="entry name" value="Pept_M41_FtsH_extracell"/>
</dbReference>
<dbReference type="InterPro" id="IPR027417">
    <property type="entry name" value="P-loop_NTPase"/>
</dbReference>
<dbReference type="InterPro" id="IPR005936">
    <property type="entry name" value="FtsH"/>
</dbReference>